<evidence type="ECO:0000259" key="6">
    <source>
        <dbReference type="Pfam" id="PF21157"/>
    </source>
</evidence>
<protein>
    <submittedName>
        <fullName evidence="7">Transcriptional regulator, TraR/DksA family</fullName>
    </submittedName>
</protein>
<sequence length="141" mass="16725">MGKGEMSGYRPSEQEPYMHPRQLAFFQERLLSWRRMLQSEDYLSLQRLRREKDRSSDPIDQGVQESEQHFDFEQRCRNLKLLEQINAALERIEEGTYGFCEESGEEIGLRRLVALPLARCSIEAQESIERAERFRRQNNLG</sequence>
<dbReference type="Pfam" id="PF01258">
    <property type="entry name" value="zf-dskA_traR"/>
    <property type="match status" value="1"/>
</dbReference>
<evidence type="ECO:0000256" key="2">
    <source>
        <dbReference type="ARBA" id="ARBA00022771"/>
    </source>
</evidence>
<dbReference type="PROSITE" id="PS01102">
    <property type="entry name" value="ZF_DKSA_1"/>
    <property type="match status" value="1"/>
</dbReference>
<feature type="domain" description="DnaK suppressor protein DksA N-terminal" evidence="6">
    <location>
        <begin position="22"/>
        <end position="92"/>
    </location>
</feature>
<evidence type="ECO:0000256" key="4">
    <source>
        <dbReference type="PROSITE-ProRule" id="PRU00510"/>
    </source>
</evidence>
<dbReference type="InterPro" id="IPR000962">
    <property type="entry name" value="Znf_DskA_TraR"/>
</dbReference>
<keyword evidence="2" id="KW-0863">Zinc-finger</keyword>
<dbReference type="InterPro" id="IPR037187">
    <property type="entry name" value="DnaK_N"/>
</dbReference>
<dbReference type="InterPro" id="IPR048489">
    <property type="entry name" value="DksA_N"/>
</dbReference>
<dbReference type="RefSeq" id="WP_200889312.1">
    <property type="nucleotide sequence ID" value="NZ_FNGU01000003.1"/>
</dbReference>
<name>A0A1G9PGZ9_9BACT</name>
<dbReference type="Pfam" id="PF21157">
    <property type="entry name" value="DksA_N"/>
    <property type="match status" value="1"/>
</dbReference>
<gene>
    <name evidence="7" type="ORF">SAMN05660860_01594</name>
</gene>
<feature type="domain" description="Zinc finger DksA/TraR C4-type" evidence="5">
    <location>
        <begin position="95"/>
        <end position="130"/>
    </location>
</feature>
<dbReference type="AlphaFoldDB" id="A0A1G9PGZ9"/>
<dbReference type="SUPFAM" id="SSF57716">
    <property type="entry name" value="Glucocorticoid receptor-like (DNA-binding domain)"/>
    <property type="match status" value="1"/>
</dbReference>
<dbReference type="PANTHER" id="PTHR33823:SF2">
    <property type="entry name" value="RNA POLYMERASE-BINDING TRANSCRIPTION FACTOR DKSA"/>
    <property type="match status" value="1"/>
</dbReference>
<organism evidence="7 8">
    <name type="scientific">Geoalkalibacter ferrihydriticus</name>
    <dbReference type="NCBI Taxonomy" id="392333"/>
    <lineage>
        <taxon>Bacteria</taxon>
        <taxon>Pseudomonadati</taxon>
        <taxon>Thermodesulfobacteriota</taxon>
        <taxon>Desulfuromonadia</taxon>
        <taxon>Desulfuromonadales</taxon>
        <taxon>Geoalkalibacteraceae</taxon>
        <taxon>Geoalkalibacter</taxon>
    </lineage>
</organism>
<dbReference type="Proteomes" id="UP000182146">
    <property type="component" value="Unassembled WGS sequence"/>
</dbReference>
<evidence type="ECO:0000259" key="5">
    <source>
        <dbReference type="Pfam" id="PF01258"/>
    </source>
</evidence>
<evidence type="ECO:0000256" key="3">
    <source>
        <dbReference type="ARBA" id="ARBA00022833"/>
    </source>
</evidence>
<evidence type="ECO:0000256" key="1">
    <source>
        <dbReference type="ARBA" id="ARBA00022723"/>
    </source>
</evidence>
<feature type="zinc finger region" description="dksA C4-type" evidence="4">
    <location>
        <begin position="100"/>
        <end position="124"/>
    </location>
</feature>
<reference evidence="7 8" key="1">
    <citation type="submission" date="2016-10" db="EMBL/GenBank/DDBJ databases">
        <authorList>
            <person name="de Groot N.N."/>
        </authorList>
    </citation>
    <scope>NUCLEOTIDE SEQUENCE [LARGE SCALE GENOMIC DNA]</scope>
    <source>
        <strain evidence="7 8">DSM 17813</strain>
    </source>
</reference>
<dbReference type="PANTHER" id="PTHR33823">
    <property type="entry name" value="RNA POLYMERASE-BINDING TRANSCRIPTION FACTOR DKSA-RELATED"/>
    <property type="match status" value="1"/>
</dbReference>
<keyword evidence="3" id="KW-0862">Zinc</keyword>
<dbReference type="PROSITE" id="PS51128">
    <property type="entry name" value="ZF_DKSA_2"/>
    <property type="match status" value="1"/>
</dbReference>
<proteinExistence type="predicted"/>
<dbReference type="GO" id="GO:0008270">
    <property type="term" value="F:zinc ion binding"/>
    <property type="evidence" value="ECO:0007669"/>
    <property type="project" value="UniProtKB-KW"/>
</dbReference>
<dbReference type="SUPFAM" id="SSF109635">
    <property type="entry name" value="DnaK suppressor protein DksA, alpha-hairpin domain"/>
    <property type="match status" value="1"/>
</dbReference>
<evidence type="ECO:0000313" key="7">
    <source>
        <dbReference type="EMBL" id="SDL98058.1"/>
    </source>
</evidence>
<dbReference type="InterPro" id="IPR020458">
    <property type="entry name" value="Znf_DskA_TraR_CS"/>
</dbReference>
<accession>A0A1G9PGZ9</accession>
<evidence type="ECO:0000313" key="8">
    <source>
        <dbReference type="Proteomes" id="UP000182146"/>
    </source>
</evidence>
<dbReference type="Gene3D" id="1.20.120.910">
    <property type="entry name" value="DksA, coiled-coil domain"/>
    <property type="match status" value="1"/>
</dbReference>
<keyword evidence="1" id="KW-0479">Metal-binding</keyword>
<dbReference type="EMBL" id="FNGU01000003">
    <property type="protein sequence ID" value="SDL98058.1"/>
    <property type="molecule type" value="Genomic_DNA"/>
</dbReference>
<dbReference type="STRING" id="392333.SAMN05660860_01594"/>